<feature type="repeat" description="WD" evidence="1">
    <location>
        <begin position="541"/>
        <end position="577"/>
    </location>
</feature>
<dbReference type="OrthoDB" id="190105at2759"/>
<dbReference type="STRING" id="188477.A0A3S1B8C7"/>
<feature type="compositionally biased region" description="Polar residues" evidence="2">
    <location>
        <begin position="38"/>
        <end position="59"/>
    </location>
</feature>
<dbReference type="SMART" id="SM00320">
    <property type="entry name" value="WD40"/>
    <property type="match status" value="3"/>
</dbReference>
<dbReference type="InterPro" id="IPR015943">
    <property type="entry name" value="WD40/YVTN_repeat-like_dom_sf"/>
</dbReference>
<dbReference type="Gene3D" id="1.20.1280.50">
    <property type="match status" value="1"/>
</dbReference>
<feature type="compositionally biased region" description="Basic and acidic residues" evidence="2">
    <location>
        <begin position="10"/>
        <end position="20"/>
    </location>
</feature>
<gene>
    <name evidence="4" type="ORF">EGW08_017732</name>
</gene>
<evidence type="ECO:0000313" key="5">
    <source>
        <dbReference type="Proteomes" id="UP000271974"/>
    </source>
</evidence>
<dbReference type="PROSITE" id="PS50082">
    <property type="entry name" value="WD_REPEATS_2"/>
    <property type="match status" value="1"/>
</dbReference>
<dbReference type="SUPFAM" id="SSF50998">
    <property type="entry name" value="Quinoprotein alcohol dehydrogenase-like"/>
    <property type="match status" value="1"/>
</dbReference>
<dbReference type="Proteomes" id="UP000271974">
    <property type="component" value="Unassembled WGS sequence"/>
</dbReference>
<evidence type="ECO:0000259" key="3">
    <source>
        <dbReference type="PROSITE" id="PS50181"/>
    </source>
</evidence>
<keyword evidence="5" id="KW-1185">Reference proteome</keyword>
<dbReference type="Pfam" id="PF00400">
    <property type="entry name" value="WD40"/>
    <property type="match status" value="2"/>
</dbReference>
<dbReference type="PANTHER" id="PTHR14604">
    <property type="entry name" value="WD40 REPEAT PF20"/>
    <property type="match status" value="1"/>
</dbReference>
<dbReference type="EMBL" id="RQTK01000825">
    <property type="protein sequence ID" value="RUS74501.1"/>
    <property type="molecule type" value="Genomic_DNA"/>
</dbReference>
<accession>A0A3S1B8C7</accession>
<dbReference type="PANTHER" id="PTHR14604:SF3">
    <property type="entry name" value="SPERM-ASSOCIATED ANTIGEN 16 PROTEIN"/>
    <property type="match status" value="1"/>
</dbReference>
<protein>
    <recommendedName>
        <fullName evidence="3">F-box domain-containing protein</fullName>
    </recommendedName>
</protein>
<dbReference type="InterPro" id="IPR001810">
    <property type="entry name" value="F-box_dom"/>
</dbReference>
<dbReference type="PROSITE" id="PS50181">
    <property type="entry name" value="FBOX"/>
    <property type="match status" value="1"/>
</dbReference>
<feature type="region of interest" description="Disordered" evidence="2">
    <location>
        <begin position="1"/>
        <end position="60"/>
    </location>
</feature>
<comment type="caution">
    <text evidence="4">The sequence shown here is derived from an EMBL/GenBank/DDBJ whole genome shotgun (WGS) entry which is preliminary data.</text>
</comment>
<dbReference type="AlphaFoldDB" id="A0A3S1B8C7"/>
<dbReference type="InterPro" id="IPR011047">
    <property type="entry name" value="Quinoprotein_ADH-like_sf"/>
</dbReference>
<organism evidence="4 5">
    <name type="scientific">Elysia chlorotica</name>
    <name type="common">Eastern emerald elysia</name>
    <name type="synonym">Sea slug</name>
    <dbReference type="NCBI Taxonomy" id="188477"/>
    <lineage>
        <taxon>Eukaryota</taxon>
        <taxon>Metazoa</taxon>
        <taxon>Spiralia</taxon>
        <taxon>Lophotrochozoa</taxon>
        <taxon>Mollusca</taxon>
        <taxon>Gastropoda</taxon>
        <taxon>Heterobranchia</taxon>
        <taxon>Euthyneura</taxon>
        <taxon>Panpulmonata</taxon>
        <taxon>Sacoglossa</taxon>
        <taxon>Placobranchoidea</taxon>
        <taxon>Plakobranchidae</taxon>
        <taxon>Elysia</taxon>
    </lineage>
</organism>
<dbReference type="InterPro" id="IPR036047">
    <property type="entry name" value="F-box-like_dom_sf"/>
</dbReference>
<dbReference type="InterPro" id="IPR050995">
    <property type="entry name" value="WD-F-box_domain-protein"/>
</dbReference>
<dbReference type="Pfam" id="PF12937">
    <property type="entry name" value="F-box-like"/>
    <property type="match status" value="1"/>
</dbReference>
<proteinExistence type="predicted"/>
<dbReference type="SUPFAM" id="SSF81383">
    <property type="entry name" value="F-box domain"/>
    <property type="match status" value="1"/>
</dbReference>
<evidence type="ECO:0000256" key="2">
    <source>
        <dbReference type="SAM" id="MobiDB-lite"/>
    </source>
</evidence>
<dbReference type="InterPro" id="IPR001680">
    <property type="entry name" value="WD40_rpt"/>
</dbReference>
<dbReference type="Gene3D" id="2.130.10.10">
    <property type="entry name" value="YVTN repeat-like/Quinoprotein amine dehydrogenase"/>
    <property type="match status" value="2"/>
</dbReference>
<name>A0A3S1B8C7_ELYCH</name>
<reference evidence="4 5" key="1">
    <citation type="submission" date="2019-01" db="EMBL/GenBank/DDBJ databases">
        <title>A draft genome assembly of the solar-powered sea slug Elysia chlorotica.</title>
        <authorList>
            <person name="Cai H."/>
            <person name="Li Q."/>
            <person name="Fang X."/>
            <person name="Li J."/>
            <person name="Curtis N.E."/>
            <person name="Altenburger A."/>
            <person name="Shibata T."/>
            <person name="Feng M."/>
            <person name="Maeda T."/>
            <person name="Schwartz J.A."/>
            <person name="Shigenobu S."/>
            <person name="Lundholm N."/>
            <person name="Nishiyama T."/>
            <person name="Yang H."/>
            <person name="Hasebe M."/>
            <person name="Li S."/>
            <person name="Pierce S.K."/>
            <person name="Wang J."/>
        </authorList>
    </citation>
    <scope>NUCLEOTIDE SEQUENCE [LARGE SCALE GENOMIC DNA]</scope>
    <source>
        <strain evidence="4">EC2010</strain>
        <tissue evidence="4">Whole organism of an adult</tissue>
    </source>
</reference>
<feature type="domain" description="F-box" evidence="3">
    <location>
        <begin position="192"/>
        <end position="238"/>
    </location>
</feature>
<dbReference type="SMART" id="SM00256">
    <property type="entry name" value="FBOX"/>
    <property type="match status" value="1"/>
</dbReference>
<sequence>MSEANATNPDLEHFRQEWKKELHHKLKQPDATDRPGPSKSNSDLDGTATPTHKLNQFSDYSLPPVNADNALVALLDDNSCDGFEPMTVKPRPETSSEAATEYFPFKILTQFLNEAPKRIQSKQTKAALKSPPTTLSKKRYFQEMEEQHSKKTKSEVDSNDVTKEKKMNEGGEETRQMIDLFIADLDDINEIPFFDTSVPREVAVKIFHHLDMKSLCMCSQVSRSWRSLADDEILWFQIFLQLGLSETDANIHVSHGSDWKGRVRNLVEQKHLLDANWKARTGKPYQLNYAQGRVLCAVHSHGSTIVAGYTNCNVRLWDTTTGDTCTFNASNTALVLDENTEDDELCRMENWVQHLQTSEKYTAASFAHGFVDVWSSEAGTEPIHTLPFNARDVTSLALRDVRGGGDNTCVVAAAQGTRVQASYIHDQHGQALVDFDMPAKVAQVSWLDDFPGHDSANLLITSHNIVNIKNILLPVDSIRPKQHDPVGMTEVHNVYWAPITAVSHRPNSSDLAVGFSVHAGASAQIKVNVYDLSSLRLTATLTGHTWVISSIYLPEKLPSQLITGSGDRKIRLYDLRSANFPMCTLAGHSAKVTCVEMDDWKIVSADEAGFVFVWDQRMARKLWDIHNRHPVEYCHCEERLLIIGNVPYQKFPKSDEFDRVSSIRYRGTVQVYDFLANQNRQDIPDICLSGYNEPEAFNYNIGLAVPYDQVT</sequence>
<keyword evidence="1" id="KW-0853">WD repeat</keyword>
<evidence type="ECO:0000313" key="4">
    <source>
        <dbReference type="EMBL" id="RUS74501.1"/>
    </source>
</evidence>
<feature type="region of interest" description="Disordered" evidence="2">
    <location>
        <begin position="143"/>
        <end position="171"/>
    </location>
</feature>
<evidence type="ECO:0000256" key="1">
    <source>
        <dbReference type="PROSITE-ProRule" id="PRU00221"/>
    </source>
</evidence>